<organism evidence="3">
    <name type="scientific">Salmonella enterica subsp. salamae</name>
    <dbReference type="NCBI Taxonomy" id="59202"/>
    <lineage>
        <taxon>Bacteria</taxon>
        <taxon>Pseudomonadati</taxon>
        <taxon>Pseudomonadota</taxon>
        <taxon>Gammaproteobacteria</taxon>
        <taxon>Enterobacterales</taxon>
        <taxon>Enterobacteriaceae</taxon>
        <taxon>Salmonella</taxon>
    </lineage>
</organism>
<evidence type="ECO:0000259" key="2">
    <source>
        <dbReference type="Pfam" id="PF00589"/>
    </source>
</evidence>
<dbReference type="GO" id="GO:0006310">
    <property type="term" value="P:DNA recombination"/>
    <property type="evidence" value="ECO:0007669"/>
    <property type="project" value="UniProtKB-KW"/>
</dbReference>
<dbReference type="GO" id="GO:0015074">
    <property type="term" value="P:DNA integration"/>
    <property type="evidence" value="ECO:0007669"/>
    <property type="project" value="InterPro"/>
</dbReference>
<accession>A0A6C8YAL6</accession>
<dbReference type="AlphaFoldDB" id="A0A6C8YAL6"/>
<proteinExistence type="predicted"/>
<reference evidence="4" key="2">
    <citation type="submission" date="2021-05" db="EMBL/GenBank/DDBJ databases">
        <title>Whole genome PacBio Sequel sequence of Salmonella enterica subsp. enterica.</title>
        <authorList>
            <person name="Hoffmann M."/>
            <person name="Balkey M."/>
            <person name="Luo Y."/>
        </authorList>
    </citation>
    <scope>NUCLEOTIDE SEQUENCE</scope>
    <source>
        <strain evidence="4">CFSAN001015</strain>
    </source>
</reference>
<dbReference type="GO" id="GO:0003677">
    <property type="term" value="F:DNA binding"/>
    <property type="evidence" value="ECO:0007669"/>
    <property type="project" value="InterPro"/>
</dbReference>
<feature type="domain" description="Tyr recombinase" evidence="2">
    <location>
        <begin position="14"/>
        <end position="80"/>
    </location>
</feature>
<dbReference type="Pfam" id="PF00589">
    <property type="entry name" value="Phage_integrase"/>
    <property type="match status" value="1"/>
</dbReference>
<protein>
    <submittedName>
        <fullName evidence="4">Tyrosine-type recombinase/integrase</fullName>
    </submittedName>
</protein>
<reference evidence="3" key="1">
    <citation type="submission" date="2018-08" db="EMBL/GenBank/DDBJ databases">
        <authorList>
            <consortium name="GenomeTrakr network: Whole genome sequencing for foodborne pathogen traceback"/>
        </authorList>
    </citation>
    <scope>NUCLEOTIDE SEQUENCE [LARGE SCALE GENOMIC DNA]</scope>
    <source>
        <strain evidence="4">CFSAN001015</strain>
        <strain evidence="3">FDA00003943</strain>
    </source>
</reference>
<evidence type="ECO:0000313" key="3">
    <source>
        <dbReference type="EMBL" id="MII79824.1"/>
    </source>
</evidence>
<dbReference type="EMBL" id="CP074596">
    <property type="protein sequence ID" value="QVP52669.1"/>
    <property type="molecule type" value="Genomic_DNA"/>
</dbReference>
<dbReference type="InterPro" id="IPR013762">
    <property type="entry name" value="Integrase-like_cat_sf"/>
</dbReference>
<dbReference type="Proteomes" id="UP000885342">
    <property type="component" value="Unassembled WGS sequence"/>
</dbReference>
<dbReference type="SUPFAM" id="SSF56349">
    <property type="entry name" value="DNA breaking-rejoining enzymes"/>
    <property type="match status" value="1"/>
</dbReference>
<gene>
    <name evidence="3" type="ORF">AIF45_12165</name>
    <name evidence="4" type="ORF">AIT66_15855</name>
</gene>
<keyword evidence="1" id="KW-0233">DNA recombination</keyword>
<name>A0A6C8YAL6_SALER</name>
<evidence type="ECO:0000313" key="4">
    <source>
        <dbReference type="EMBL" id="QVP52669.1"/>
    </source>
</evidence>
<dbReference type="EMBL" id="RSKH01000007">
    <property type="protein sequence ID" value="MII79824.1"/>
    <property type="molecule type" value="Genomic_DNA"/>
</dbReference>
<dbReference type="InterPro" id="IPR011010">
    <property type="entry name" value="DNA_brk_join_enz"/>
</dbReference>
<evidence type="ECO:0000256" key="1">
    <source>
        <dbReference type="ARBA" id="ARBA00023172"/>
    </source>
</evidence>
<sequence>MFGGEHLIALACNQSLIPVTVSRYFIQARKAYELTFNAEPPTFHEIRSLAVRLYARQVSDNCAQRSPGHKSDSMTASYRDCGGKEWELIGVE</sequence>
<dbReference type="Gene3D" id="1.10.443.10">
    <property type="entry name" value="Intergrase catalytic core"/>
    <property type="match status" value="1"/>
</dbReference>
<dbReference type="InterPro" id="IPR002104">
    <property type="entry name" value="Integrase_catalytic"/>
</dbReference>